<evidence type="ECO:0000256" key="4">
    <source>
        <dbReference type="ARBA" id="ARBA00022617"/>
    </source>
</evidence>
<keyword evidence="5 11" id="KW-0812">Transmembrane</keyword>
<evidence type="ECO:0000313" key="14">
    <source>
        <dbReference type="Proteomes" id="UP000030645"/>
    </source>
</evidence>
<dbReference type="PANTHER" id="PTHR10106">
    <property type="entry name" value="CYTOCHROME B561-RELATED"/>
    <property type="match status" value="1"/>
</dbReference>
<feature type="transmembrane region" description="Helical" evidence="11">
    <location>
        <begin position="160"/>
        <end position="182"/>
    </location>
</feature>
<evidence type="ECO:0000313" key="13">
    <source>
        <dbReference type="EMBL" id="EXC05044.1"/>
    </source>
</evidence>
<dbReference type="EMBL" id="KE345516">
    <property type="protein sequence ID" value="EXC05044.1"/>
    <property type="molecule type" value="Genomic_DNA"/>
</dbReference>
<dbReference type="eggNOG" id="KOG1619">
    <property type="taxonomic scope" value="Eukaryota"/>
</dbReference>
<comment type="subcellular location">
    <subcellularLocation>
        <location evidence="2">Membrane</location>
        <topology evidence="2">Multi-pass membrane protein</topology>
    </subcellularLocation>
</comment>
<dbReference type="AlphaFoldDB" id="W9RZS1"/>
<feature type="transmembrane region" description="Helical" evidence="11">
    <location>
        <begin position="88"/>
        <end position="111"/>
    </location>
</feature>
<keyword evidence="6" id="KW-0479">Metal-binding</keyword>
<feature type="domain" description="Cytochrome b561" evidence="12">
    <location>
        <begin position="20"/>
        <end position="219"/>
    </location>
</feature>
<dbReference type="InterPro" id="IPR006593">
    <property type="entry name" value="Cyt_b561/ferric_Rdtase_TM"/>
</dbReference>
<evidence type="ECO:0000259" key="12">
    <source>
        <dbReference type="PROSITE" id="PS50939"/>
    </source>
</evidence>
<protein>
    <submittedName>
        <fullName evidence="13">Putative transmembrane ascorbate ferrireductase 3</fullName>
    </submittedName>
</protein>
<organism evidence="13 14">
    <name type="scientific">Morus notabilis</name>
    <dbReference type="NCBI Taxonomy" id="981085"/>
    <lineage>
        <taxon>Eukaryota</taxon>
        <taxon>Viridiplantae</taxon>
        <taxon>Streptophyta</taxon>
        <taxon>Embryophyta</taxon>
        <taxon>Tracheophyta</taxon>
        <taxon>Spermatophyta</taxon>
        <taxon>Magnoliopsida</taxon>
        <taxon>eudicotyledons</taxon>
        <taxon>Gunneridae</taxon>
        <taxon>Pentapetalae</taxon>
        <taxon>rosids</taxon>
        <taxon>fabids</taxon>
        <taxon>Rosales</taxon>
        <taxon>Moraceae</taxon>
        <taxon>Moreae</taxon>
        <taxon>Morus</taxon>
    </lineage>
</organism>
<dbReference type="SMART" id="SM00665">
    <property type="entry name" value="B561"/>
    <property type="match status" value="1"/>
</dbReference>
<dbReference type="KEGG" id="mnt:21402238"/>
<dbReference type="FunFam" id="1.20.120.1770:FF:000005">
    <property type="entry name" value="Probable transmembrane ascorbate ferrireductase 3"/>
    <property type="match status" value="1"/>
</dbReference>
<proteinExistence type="predicted"/>
<feature type="transmembrane region" description="Helical" evidence="11">
    <location>
        <begin position="123"/>
        <end position="148"/>
    </location>
</feature>
<dbReference type="GO" id="GO:0016020">
    <property type="term" value="C:membrane"/>
    <property type="evidence" value="ECO:0007669"/>
    <property type="project" value="UniProtKB-SubCell"/>
</dbReference>
<keyword evidence="4" id="KW-0349">Heme</keyword>
<evidence type="ECO:0000256" key="2">
    <source>
        <dbReference type="ARBA" id="ARBA00004141"/>
    </source>
</evidence>
<sequence length="230" mass="26007">MDGSRFSYTYRRPAFGLTGFAHLFGILAIILMLVWLLHYRGNIDYDSENPDYVFNVHPVLMFVGYIFLSGQAMMAYKTVPAARGTRKFIHMLLHVIALIMGIVGICAVFKYHNMKNIEDMYSLHSWIGLGTFCLYVLQWLLGFVVFMLNGASADAKFSMLGWHMAGGRALLFMSICAALTGLMEKAHFLGLRHQTEARLVNFTGLSILLFGVFVDFTVVLGRCVYVKQYP</sequence>
<evidence type="ECO:0000256" key="1">
    <source>
        <dbReference type="ARBA" id="ARBA00001970"/>
    </source>
</evidence>
<dbReference type="InterPro" id="IPR043205">
    <property type="entry name" value="CYB561/CYBRD1-like"/>
</dbReference>
<evidence type="ECO:0000256" key="11">
    <source>
        <dbReference type="SAM" id="Phobius"/>
    </source>
</evidence>
<dbReference type="STRING" id="981085.W9RZS1"/>
<gene>
    <name evidence="13" type="ORF">L484_019292</name>
</gene>
<evidence type="ECO:0000256" key="6">
    <source>
        <dbReference type="ARBA" id="ARBA00022723"/>
    </source>
</evidence>
<dbReference type="OrthoDB" id="907479at2759"/>
<keyword evidence="9" id="KW-0408">Iron</keyword>
<feature type="transmembrane region" description="Helical" evidence="11">
    <location>
        <begin position="56"/>
        <end position="76"/>
    </location>
</feature>
<evidence type="ECO:0000256" key="7">
    <source>
        <dbReference type="ARBA" id="ARBA00022982"/>
    </source>
</evidence>
<dbReference type="Gene3D" id="1.20.120.1770">
    <property type="match status" value="1"/>
</dbReference>
<dbReference type="Proteomes" id="UP000030645">
    <property type="component" value="Unassembled WGS sequence"/>
</dbReference>
<feature type="transmembrane region" description="Helical" evidence="11">
    <location>
        <begin position="14"/>
        <end position="36"/>
    </location>
</feature>
<evidence type="ECO:0000256" key="10">
    <source>
        <dbReference type="ARBA" id="ARBA00023136"/>
    </source>
</evidence>
<dbReference type="PANTHER" id="PTHR10106:SF15">
    <property type="entry name" value="TRANSMEMBRANE ASCORBATE FERRIREDUCTASE 3-RELATED"/>
    <property type="match status" value="1"/>
</dbReference>
<dbReference type="GO" id="GO:0016491">
    <property type="term" value="F:oxidoreductase activity"/>
    <property type="evidence" value="ECO:0007669"/>
    <property type="project" value="InterPro"/>
</dbReference>
<feature type="transmembrane region" description="Helical" evidence="11">
    <location>
        <begin position="202"/>
        <end position="225"/>
    </location>
</feature>
<keyword evidence="7" id="KW-0249">Electron transport</keyword>
<keyword evidence="10 11" id="KW-0472">Membrane</keyword>
<keyword evidence="8 11" id="KW-1133">Transmembrane helix</keyword>
<reference evidence="14" key="1">
    <citation type="submission" date="2013-01" db="EMBL/GenBank/DDBJ databases">
        <title>Draft Genome Sequence of a Mulberry Tree, Morus notabilis C.K. Schneid.</title>
        <authorList>
            <person name="He N."/>
            <person name="Zhao S."/>
        </authorList>
    </citation>
    <scope>NUCLEOTIDE SEQUENCE</scope>
</reference>
<comment type="cofactor">
    <cofactor evidence="1">
        <name>heme b</name>
        <dbReference type="ChEBI" id="CHEBI:60344"/>
    </cofactor>
</comment>
<keyword evidence="14" id="KW-1185">Reference proteome</keyword>
<dbReference type="CDD" id="cd08766">
    <property type="entry name" value="Cyt_b561_ACYB-1_like"/>
    <property type="match status" value="1"/>
</dbReference>
<accession>W9RZS1</accession>
<evidence type="ECO:0000256" key="9">
    <source>
        <dbReference type="ARBA" id="ARBA00023004"/>
    </source>
</evidence>
<keyword evidence="3" id="KW-0813">Transport</keyword>
<evidence type="ECO:0000256" key="3">
    <source>
        <dbReference type="ARBA" id="ARBA00022448"/>
    </source>
</evidence>
<evidence type="ECO:0000256" key="8">
    <source>
        <dbReference type="ARBA" id="ARBA00022989"/>
    </source>
</evidence>
<evidence type="ECO:0000256" key="5">
    <source>
        <dbReference type="ARBA" id="ARBA00022692"/>
    </source>
</evidence>
<dbReference type="Pfam" id="PF03188">
    <property type="entry name" value="Cytochrom_B561"/>
    <property type="match status" value="1"/>
</dbReference>
<dbReference type="PROSITE" id="PS50939">
    <property type="entry name" value="CYTOCHROME_B561"/>
    <property type="match status" value="1"/>
</dbReference>
<name>W9RZS1_9ROSA</name>
<dbReference type="GO" id="GO:0046872">
    <property type="term" value="F:metal ion binding"/>
    <property type="evidence" value="ECO:0007669"/>
    <property type="project" value="UniProtKB-KW"/>
</dbReference>